<feature type="chain" id="PRO_5030975982" evidence="2">
    <location>
        <begin position="28"/>
        <end position="104"/>
    </location>
</feature>
<keyword evidence="1" id="KW-1133">Transmembrane helix</keyword>
<evidence type="ECO:0000313" key="4">
    <source>
        <dbReference type="Proteomes" id="UP000519439"/>
    </source>
</evidence>
<organism evidence="3 4">
    <name type="scientific">Microvirga flocculans</name>
    <dbReference type="NCBI Taxonomy" id="217168"/>
    <lineage>
        <taxon>Bacteria</taxon>
        <taxon>Pseudomonadati</taxon>
        <taxon>Pseudomonadota</taxon>
        <taxon>Alphaproteobacteria</taxon>
        <taxon>Hyphomicrobiales</taxon>
        <taxon>Methylobacteriaceae</taxon>
        <taxon>Microvirga</taxon>
    </lineage>
</organism>
<accession>A0A7W6IEE5</accession>
<dbReference type="RefSeq" id="WP_154664118.1">
    <property type="nucleotide sequence ID" value="NZ_JACIDC010000004.1"/>
</dbReference>
<feature type="signal peptide" evidence="2">
    <location>
        <begin position="1"/>
        <end position="27"/>
    </location>
</feature>
<proteinExistence type="predicted"/>
<keyword evidence="4" id="KW-1185">Reference proteome</keyword>
<sequence>MRKTLIGLTSALAIAASTAAVPTPASAYPGWVIPAIAAAGVGGIALGAGISSAQAQTTGSIFPASPGTPAQPQINYDPNTTVQPGCHLARERIRGEWRRVEVCP</sequence>
<dbReference type="EMBL" id="JACIDC010000004">
    <property type="protein sequence ID" value="MBB4039938.1"/>
    <property type="molecule type" value="Genomic_DNA"/>
</dbReference>
<evidence type="ECO:0000313" key="3">
    <source>
        <dbReference type="EMBL" id="MBB4039938.1"/>
    </source>
</evidence>
<keyword evidence="1" id="KW-0812">Transmembrane</keyword>
<keyword evidence="2" id="KW-0732">Signal</keyword>
<keyword evidence="1" id="KW-0472">Membrane</keyword>
<name>A0A7W6IEE5_9HYPH</name>
<feature type="transmembrane region" description="Helical" evidence="1">
    <location>
        <begin position="30"/>
        <end position="50"/>
    </location>
</feature>
<comment type="caution">
    <text evidence="3">The sequence shown here is derived from an EMBL/GenBank/DDBJ whole genome shotgun (WGS) entry which is preliminary data.</text>
</comment>
<gene>
    <name evidence="3" type="ORF">GGR34_001585</name>
</gene>
<dbReference type="AlphaFoldDB" id="A0A7W6IEE5"/>
<protein>
    <submittedName>
        <fullName evidence="3">Uncharacterized protein</fullName>
    </submittedName>
</protein>
<evidence type="ECO:0000256" key="1">
    <source>
        <dbReference type="SAM" id="Phobius"/>
    </source>
</evidence>
<dbReference type="Proteomes" id="UP000519439">
    <property type="component" value="Unassembled WGS sequence"/>
</dbReference>
<evidence type="ECO:0000256" key="2">
    <source>
        <dbReference type="SAM" id="SignalP"/>
    </source>
</evidence>
<reference evidence="3 4" key="1">
    <citation type="submission" date="2020-08" db="EMBL/GenBank/DDBJ databases">
        <title>Genomic Encyclopedia of Type Strains, Phase IV (KMG-IV): sequencing the most valuable type-strain genomes for metagenomic binning, comparative biology and taxonomic classification.</title>
        <authorList>
            <person name="Goeker M."/>
        </authorList>
    </citation>
    <scope>NUCLEOTIDE SEQUENCE [LARGE SCALE GENOMIC DNA]</scope>
    <source>
        <strain evidence="3 4">DSM 15743</strain>
    </source>
</reference>